<dbReference type="Proteomes" id="UP001209922">
    <property type="component" value="Unassembled WGS sequence"/>
</dbReference>
<sequence>MPRRSLVILVACSIAAVAMLVPLRGLASQPPLVDGDDARRFVDAWQARAGHPDAAALRRHYFEPGSEALHDFDVAAIGGVDAMAAAIATRRDDYQRAIERCLPEQAAMEAIAGELVDDYRRLVPDFPRPTVYLLFGAGNSAGMKLPGHNVAMALERFCGDDWEMQFRQLLAHELAHTAQPDLPENDPARRDLLMWALREGAANYFAALVLGQDPSGIDNAWAMARERSLLASFVEDRAIVKRHWQGPEPDPEAVAAGTRWMWNAGTAERPADLAYWIGQRLWHHCRSRARDPSSVLHDMLVLDDPEGALACAGPPTQTGATLKVEGGENVVRDSSDESNGR</sequence>
<feature type="region of interest" description="Disordered" evidence="1">
    <location>
        <begin position="316"/>
        <end position="341"/>
    </location>
</feature>
<gene>
    <name evidence="2" type="ORF">OK345_00015</name>
</gene>
<comment type="caution">
    <text evidence="2">The sequence shown here is derived from an EMBL/GenBank/DDBJ whole genome shotgun (WGS) entry which is preliminary data.</text>
</comment>
<dbReference type="EMBL" id="JAPCHY010000001">
    <property type="protein sequence ID" value="MCW4470903.1"/>
    <property type="molecule type" value="Genomic_DNA"/>
</dbReference>
<organism evidence="2 3">
    <name type="scientific">Xanthomonas chitinilytica</name>
    <dbReference type="NCBI Taxonomy" id="2989819"/>
    <lineage>
        <taxon>Bacteria</taxon>
        <taxon>Pseudomonadati</taxon>
        <taxon>Pseudomonadota</taxon>
        <taxon>Gammaproteobacteria</taxon>
        <taxon>Lysobacterales</taxon>
        <taxon>Lysobacteraceae</taxon>
        <taxon>Xanthomonas</taxon>
    </lineage>
</organism>
<reference evidence="2 3" key="1">
    <citation type="submission" date="2022-10" db="EMBL/GenBank/DDBJ databases">
        <title>Xanthomonas sp. H13-6.</title>
        <authorList>
            <person name="Liu X."/>
            <person name="Deng Z."/>
            <person name="Jiang Y."/>
            <person name="Yu T."/>
            <person name="Ai J."/>
        </authorList>
    </citation>
    <scope>NUCLEOTIDE SEQUENCE [LARGE SCALE GENOMIC DNA]</scope>
    <source>
        <strain evidence="2 3">H13-6</strain>
    </source>
</reference>
<keyword evidence="3" id="KW-1185">Reference proteome</keyword>
<accession>A0ABT3JQY4</accession>
<evidence type="ECO:0000256" key="1">
    <source>
        <dbReference type="SAM" id="MobiDB-lite"/>
    </source>
</evidence>
<evidence type="ECO:0000313" key="3">
    <source>
        <dbReference type="Proteomes" id="UP001209922"/>
    </source>
</evidence>
<evidence type="ECO:0008006" key="4">
    <source>
        <dbReference type="Google" id="ProtNLM"/>
    </source>
</evidence>
<feature type="compositionally biased region" description="Basic and acidic residues" evidence="1">
    <location>
        <begin position="330"/>
        <end position="341"/>
    </location>
</feature>
<proteinExistence type="predicted"/>
<dbReference type="RefSeq" id="WP_265125060.1">
    <property type="nucleotide sequence ID" value="NZ_JAPCHY010000001.1"/>
</dbReference>
<protein>
    <recommendedName>
        <fullName evidence="4">DUF2268 domain-containing protein</fullName>
    </recommendedName>
</protein>
<name>A0ABT3JQY4_9XANT</name>
<evidence type="ECO:0000313" key="2">
    <source>
        <dbReference type="EMBL" id="MCW4470903.1"/>
    </source>
</evidence>